<proteinExistence type="predicted"/>
<accession>A0ABT3GGF6</accession>
<dbReference type="InterPro" id="IPR029063">
    <property type="entry name" value="SAM-dependent_MTases_sf"/>
</dbReference>
<gene>
    <name evidence="4" type="ORF">OKA05_09035</name>
</gene>
<sequence>MNAVADPAYEAYMDFLRAKVKLSESWGFDCDDSEIHPMLKPHQRAAVRWNVEGGRRADFLAFGLGKTFVQLETVRIVRSKAGGLALIVLPLGVRLEFARDAAKLGIKVKFIRRADEIEDDETIYLTNYQTIRDGKLDPALFTVASLDEASCLRGFGGTKTFREFMALFTGDAGPGRERNGTSRVPYRFVATATPSPNDYIELLAYAAFLGIMDVSQAKTRFFKRDSTKADKLTLHKHKEKEFWLWVASWALFIQKPSDLGFSDEGYDLPELDIRWHEVPTDHSTAAPEMSGQGRLFRDSNLGVQEAAAEKRDSLPARLAKLLEIRAEDPAAHRILWHDLEREREALERSIPGLVSVYGSQAEADQEGAIIGFSDGLVPELAGKPCMLGSGCNFQRHCAWAIYLGIGFKFNDLIQSIHRLRRFLQTRRVRIDLIYTEAERGIRKETERKWKQHNTMVQQMADIIKEHGLSLASMAQTLSRKMGVERVVVSGPGYDLYNNDNVLELRGMRSNSIGFGLTSIPFSTQYEYSPNYADYGHSEGNEEFFRQMDFSTPEVLRVLMPGRIAAVHVKDRIVPGGMTGLGFQTVYPFHVETIHHFVKHGFAYMGMITIVTDVVRENAQTYRLGHTEVCKDSTKMGVGMPEYLLLFRKPPSSTEKSYADLPVRHLSGREQLCKGCRKIFPAPKRKQKPHERCPECNGEMTRTKHDNEHGPKCYTRTRWQIDAHAFHRSNGDRHLTPEELKGLTHKEIFRLFRGHDLSSIYELEHHVKVGEALELAGKLPTDFMLLQPQSQSDEVWTDITRMLTLNNAQSAAGRENHLCPMQFDIADRAIERWSNPGDTVLDWFGGLMTVPFRAIKKGRKGVGIELSAPYFLDGASYCAAAAAELNTPSLFDLMGGEEAEDDGEGVAA</sequence>
<evidence type="ECO:0000256" key="1">
    <source>
        <dbReference type="ARBA" id="ARBA00022603"/>
    </source>
</evidence>
<dbReference type="RefSeq" id="WP_264486804.1">
    <property type="nucleotide sequence ID" value="NZ_JAPDDT010000003.1"/>
</dbReference>
<organism evidence="4 5">
    <name type="scientific">Luteolibacter arcticus</name>
    <dbReference type="NCBI Taxonomy" id="1581411"/>
    <lineage>
        <taxon>Bacteria</taxon>
        <taxon>Pseudomonadati</taxon>
        <taxon>Verrucomicrobiota</taxon>
        <taxon>Verrucomicrobiia</taxon>
        <taxon>Verrucomicrobiales</taxon>
        <taxon>Verrucomicrobiaceae</taxon>
        <taxon>Luteolibacter</taxon>
    </lineage>
</organism>
<dbReference type="InterPro" id="IPR027417">
    <property type="entry name" value="P-loop_NTPase"/>
</dbReference>
<dbReference type="SUPFAM" id="SSF53335">
    <property type="entry name" value="S-adenosyl-L-methionine-dependent methyltransferases"/>
    <property type="match status" value="1"/>
</dbReference>
<name>A0ABT3GGF6_9BACT</name>
<dbReference type="Pfam" id="PF01555">
    <property type="entry name" value="N6_N4_Mtase"/>
    <property type="match status" value="1"/>
</dbReference>
<keyword evidence="2" id="KW-0808">Transferase</keyword>
<evidence type="ECO:0000313" key="5">
    <source>
        <dbReference type="Proteomes" id="UP001320876"/>
    </source>
</evidence>
<evidence type="ECO:0000256" key="2">
    <source>
        <dbReference type="ARBA" id="ARBA00022679"/>
    </source>
</evidence>
<keyword evidence="5" id="KW-1185">Reference proteome</keyword>
<evidence type="ECO:0000259" key="3">
    <source>
        <dbReference type="Pfam" id="PF01555"/>
    </source>
</evidence>
<dbReference type="GO" id="GO:0008168">
    <property type="term" value="F:methyltransferase activity"/>
    <property type="evidence" value="ECO:0007669"/>
    <property type="project" value="UniProtKB-KW"/>
</dbReference>
<reference evidence="4 5" key="1">
    <citation type="submission" date="2022-10" db="EMBL/GenBank/DDBJ databases">
        <title>Luteolibacter arcticus strain CCTCC AB 2014275, whole genome shotgun sequencing project.</title>
        <authorList>
            <person name="Zhao G."/>
            <person name="Shen L."/>
        </authorList>
    </citation>
    <scope>NUCLEOTIDE SEQUENCE [LARGE SCALE GENOMIC DNA]</scope>
    <source>
        <strain evidence="4 5">CCTCC AB 2014275</strain>
    </source>
</reference>
<dbReference type="GO" id="GO:0032259">
    <property type="term" value="P:methylation"/>
    <property type="evidence" value="ECO:0007669"/>
    <property type="project" value="UniProtKB-KW"/>
</dbReference>
<dbReference type="Gene3D" id="3.40.50.150">
    <property type="entry name" value="Vaccinia Virus protein VP39"/>
    <property type="match status" value="1"/>
</dbReference>
<keyword evidence="1 4" id="KW-0489">Methyltransferase</keyword>
<dbReference type="Proteomes" id="UP001320876">
    <property type="component" value="Unassembled WGS sequence"/>
</dbReference>
<protein>
    <submittedName>
        <fullName evidence="4">DNA methyltransferase</fullName>
    </submittedName>
</protein>
<dbReference type="SUPFAM" id="SSF52540">
    <property type="entry name" value="P-loop containing nucleoside triphosphate hydrolases"/>
    <property type="match status" value="1"/>
</dbReference>
<comment type="caution">
    <text evidence="4">The sequence shown here is derived from an EMBL/GenBank/DDBJ whole genome shotgun (WGS) entry which is preliminary data.</text>
</comment>
<dbReference type="InterPro" id="IPR002941">
    <property type="entry name" value="DNA_methylase_N4/N6"/>
</dbReference>
<evidence type="ECO:0000313" key="4">
    <source>
        <dbReference type="EMBL" id="MCW1922696.1"/>
    </source>
</evidence>
<feature type="domain" description="DNA methylase N-4/N-6" evidence="3">
    <location>
        <begin position="517"/>
        <end position="869"/>
    </location>
</feature>
<dbReference type="Gene3D" id="3.40.50.300">
    <property type="entry name" value="P-loop containing nucleotide triphosphate hydrolases"/>
    <property type="match status" value="1"/>
</dbReference>
<dbReference type="EMBL" id="JAPDDT010000003">
    <property type="protein sequence ID" value="MCW1922696.1"/>
    <property type="molecule type" value="Genomic_DNA"/>
</dbReference>